<reference evidence="4" key="1">
    <citation type="journal article" date="2014" name="BMC Genomics">
        <title>Genome characteristics reveal the impact of lichenization on lichen-forming fungus Endocarpon pusillum Hedwig (Verrucariales, Ascomycota).</title>
        <authorList>
            <person name="Wang Y.-Y."/>
            <person name="Liu B."/>
            <person name="Zhang X.-Y."/>
            <person name="Zhou Q.-M."/>
            <person name="Zhang T."/>
            <person name="Li H."/>
            <person name="Yu Y.-F."/>
            <person name="Zhang X.-L."/>
            <person name="Hao X.-Y."/>
            <person name="Wang M."/>
            <person name="Wang L."/>
            <person name="Wei J.-C."/>
        </authorList>
    </citation>
    <scope>NUCLEOTIDE SEQUENCE [LARGE SCALE GENOMIC DNA]</scope>
    <source>
        <strain evidence="4">Z07020 / HMAS-L-300199</strain>
    </source>
</reference>
<feature type="region of interest" description="Disordered" evidence="1">
    <location>
        <begin position="316"/>
        <end position="335"/>
    </location>
</feature>
<dbReference type="GO" id="GO:0099122">
    <property type="term" value="F:RNA polymerase II C-terminal domain binding"/>
    <property type="evidence" value="ECO:0007669"/>
    <property type="project" value="InterPro"/>
</dbReference>
<organism evidence="3 4">
    <name type="scientific">Endocarpon pusillum (strain Z07020 / HMAS-L-300199)</name>
    <name type="common">Lichen-forming fungus</name>
    <dbReference type="NCBI Taxonomy" id="1263415"/>
    <lineage>
        <taxon>Eukaryota</taxon>
        <taxon>Fungi</taxon>
        <taxon>Dikarya</taxon>
        <taxon>Ascomycota</taxon>
        <taxon>Pezizomycotina</taxon>
        <taxon>Eurotiomycetes</taxon>
        <taxon>Chaetothyriomycetidae</taxon>
        <taxon>Verrucariales</taxon>
        <taxon>Verrucariaceae</taxon>
        <taxon>Endocarpon</taxon>
    </lineage>
</organism>
<dbReference type="EMBL" id="KE721191">
    <property type="protein sequence ID" value="ERF71883.1"/>
    <property type="molecule type" value="Genomic_DNA"/>
</dbReference>
<dbReference type="RefSeq" id="XP_007802594.1">
    <property type="nucleotide sequence ID" value="XM_007804403.1"/>
</dbReference>
<dbReference type="Proteomes" id="UP000019373">
    <property type="component" value="Unassembled WGS sequence"/>
</dbReference>
<dbReference type="InterPro" id="IPR006569">
    <property type="entry name" value="CID_dom"/>
</dbReference>
<dbReference type="InterPro" id="IPR047883">
    <property type="entry name" value="Rtt103-like_CID"/>
</dbReference>
<dbReference type="AlphaFoldDB" id="U1GID0"/>
<dbReference type="InterPro" id="IPR008942">
    <property type="entry name" value="ENTH_VHS"/>
</dbReference>
<feature type="compositionally biased region" description="Basic and acidic residues" evidence="1">
    <location>
        <begin position="287"/>
        <end position="306"/>
    </location>
</feature>
<accession>U1GID0</accession>
<dbReference type="eggNOG" id="KOG2669">
    <property type="taxonomic scope" value="Eukaryota"/>
</dbReference>
<dbReference type="SMART" id="SM00582">
    <property type="entry name" value="RPR"/>
    <property type="match status" value="1"/>
</dbReference>
<protein>
    <recommendedName>
        <fullName evidence="2">CID domain-containing protein</fullName>
    </recommendedName>
</protein>
<evidence type="ECO:0000259" key="2">
    <source>
        <dbReference type="PROSITE" id="PS51391"/>
    </source>
</evidence>
<keyword evidence="4" id="KW-1185">Reference proteome</keyword>
<dbReference type="OMA" id="KEIVAIW"/>
<dbReference type="SUPFAM" id="SSF48464">
    <property type="entry name" value="ENTH/VHS domain"/>
    <property type="match status" value="1"/>
</dbReference>
<dbReference type="OrthoDB" id="10069473at2759"/>
<dbReference type="Gene3D" id="1.25.40.90">
    <property type="match status" value="1"/>
</dbReference>
<evidence type="ECO:0000313" key="3">
    <source>
        <dbReference type="EMBL" id="ERF71883.1"/>
    </source>
</evidence>
<feature type="domain" description="CID" evidence="2">
    <location>
        <begin position="1"/>
        <end position="133"/>
    </location>
</feature>
<evidence type="ECO:0000256" key="1">
    <source>
        <dbReference type="SAM" id="MobiDB-lite"/>
    </source>
</evidence>
<dbReference type="GO" id="GO:0031124">
    <property type="term" value="P:mRNA 3'-end processing"/>
    <property type="evidence" value="ECO:0007669"/>
    <property type="project" value="InterPro"/>
</dbReference>
<proteinExistence type="predicted"/>
<name>U1GID0_ENDPU</name>
<dbReference type="HOGENOM" id="CLU_042070_1_0_1"/>
<dbReference type="Pfam" id="PF04818">
    <property type="entry name" value="CID"/>
    <property type="match status" value="1"/>
</dbReference>
<evidence type="ECO:0000313" key="4">
    <source>
        <dbReference type="Proteomes" id="UP000019373"/>
    </source>
</evidence>
<dbReference type="PANTHER" id="PTHR12460">
    <property type="entry name" value="CYCLIN-DEPENDENT KINASE INHIBITOR-RELATED PROTEIN"/>
    <property type="match status" value="1"/>
</dbReference>
<gene>
    <name evidence="3" type="ORF">EPUS_01798</name>
</gene>
<dbReference type="CDD" id="cd17003">
    <property type="entry name" value="CID_Rtt103"/>
    <property type="match status" value="1"/>
</dbReference>
<dbReference type="GeneID" id="19236853"/>
<feature type="region of interest" description="Disordered" evidence="1">
    <location>
        <begin position="407"/>
        <end position="436"/>
    </location>
</feature>
<feature type="region of interest" description="Disordered" evidence="1">
    <location>
        <begin position="280"/>
        <end position="306"/>
    </location>
</feature>
<dbReference type="FunFam" id="1.25.40.90:FF:000030">
    <property type="entry name" value="DUF618 domain protein"/>
    <property type="match status" value="1"/>
</dbReference>
<dbReference type="PROSITE" id="PS51391">
    <property type="entry name" value="CID"/>
    <property type="match status" value="1"/>
</dbReference>
<dbReference type="PANTHER" id="PTHR12460:SF0">
    <property type="entry name" value="CID DOMAIN-CONTAINING PROTEIN-RELATED"/>
    <property type="match status" value="1"/>
</dbReference>
<sequence length="455" mass="49320">MAFTDEALKAKLSTLNESQDSIVSVSQWIMFHRRHADRIASFWLQRLRDSSAAKRLTLLYLVNEIVQNSRARRKDDFPNAFSPIMAEAVQTAYRSSTTEIQQKIRRLIEVWRSRNVFEVPIQDAIEARLDEIDKTRPAGKKSLMGGSLFGSSSGTGGLPKELESLAPLQVAVSKANLSTTSTLNTANTEYDKLNDPDAQLPSPPLHAARLSALLKSLAVAESSVAESVKARKALITELENILETNRTSLNKDETTLTDLQTRKAETETKRRDVEDNIRRTANAESDTMYHHGNGERSDNFAPGMDKEMDRPEYEALTPPPIEAFTPPGGSPRMDQQDAFQFQSQPVDTATAAAEPDRNPDVQNLLASMSSAGASIPPRARPAAAAPGQHPGMGMGMGMGMSMNGYGGSGGGNLSKKRKVGHQGSVGAGELPPGFGLDLDEDVAEMIRQESGGGLS</sequence>